<feature type="compositionally biased region" description="Polar residues" evidence="1">
    <location>
        <begin position="421"/>
        <end position="432"/>
    </location>
</feature>
<dbReference type="Proteomes" id="UP001153069">
    <property type="component" value="Unassembled WGS sequence"/>
</dbReference>
<evidence type="ECO:0000313" key="3">
    <source>
        <dbReference type="Proteomes" id="UP001153069"/>
    </source>
</evidence>
<protein>
    <submittedName>
        <fullName evidence="2">Uncharacterized protein</fullName>
    </submittedName>
</protein>
<accession>A0A9N8HP07</accession>
<feature type="compositionally biased region" description="Basic residues" evidence="1">
    <location>
        <begin position="406"/>
        <end position="417"/>
    </location>
</feature>
<gene>
    <name evidence="2" type="ORF">SEMRO_865_G212810.1</name>
</gene>
<sequence>MSSLIDLLSPVKTRRMNATSKRKDSPSSKVNSNNKQNIMPTGSQKVLDLSQEEESDSRQGKRMRAAPSKSPPRTRGRKPLGEVLATALNQQKKNGAANTNSSPVVVVAKKKGTAVEEIDLVVRSAKKDTKSKCRQTITPEQSKIRPLAVDDRIRVFFDRGDDVFGKDREGAQGYWHGTVLTIPEDAKGKSNLTFTVLFDNGETEVLPYCAEDETVERVIEKDGGQYFGEVSRALAGEENPAKVDIGDLVLVNYCNQEQRFRGRVACVGSNGKFCEIAYDDGDYEHGVPIGEGKIFLLEDGSVHQQWMEGLELKIAGGRSNRKTNHTIKVIPDNETMVELKHVATGSISRQSYQQVAQEIFAEVKQTAKKARNGFHAWPSHMVLEPTRTTRKQTAAQEPETAETKSVPKRSTRKRAPKKQVVATSDTEPSTSRGPALPLSPNDFFLDPWLSDEEDDGNEDEDEAEALVQCRDMSNSIRYSFWRALNSSEASFGSELLFKMTNFHNKIPNDDMCRDMVDLLSKGPLFKKTRFPDCVRLEMLNRHLELLLKTKHQQMGPRLAKVLDAAFTHEVLEQIENPAVIYCVEGDESRVTSAALLRVGPTLSVKTSSASLLCHLLEHQLQGYRRFGPTANSADEKTLRADMQRFKEELLEKDLTRDILKSGGAQVLKLAVRAAFSVLIYYGHYLSSDLAFPSAPAVDSSSLDRIPPHARSNDQTFVATETGRLVKCMGRLCSYMAWIYCIDLGVSLYEARFVIRDTVEGLLSSAKFDPLVFLKDSKGGKDDAKRLRRHWNDMKLKFALSLDKRISGRLGEHTSKLFECGGKAGCAKYF</sequence>
<dbReference type="AlphaFoldDB" id="A0A9N8HP07"/>
<organism evidence="2 3">
    <name type="scientific">Seminavis robusta</name>
    <dbReference type="NCBI Taxonomy" id="568900"/>
    <lineage>
        <taxon>Eukaryota</taxon>
        <taxon>Sar</taxon>
        <taxon>Stramenopiles</taxon>
        <taxon>Ochrophyta</taxon>
        <taxon>Bacillariophyta</taxon>
        <taxon>Bacillariophyceae</taxon>
        <taxon>Bacillariophycidae</taxon>
        <taxon>Naviculales</taxon>
        <taxon>Naviculaceae</taxon>
        <taxon>Seminavis</taxon>
    </lineage>
</organism>
<evidence type="ECO:0000256" key="1">
    <source>
        <dbReference type="SAM" id="MobiDB-lite"/>
    </source>
</evidence>
<name>A0A9N8HP07_9STRA</name>
<comment type="caution">
    <text evidence="2">The sequence shown here is derived from an EMBL/GenBank/DDBJ whole genome shotgun (WGS) entry which is preliminary data.</text>
</comment>
<dbReference type="OrthoDB" id="10682875at2759"/>
<reference evidence="2" key="1">
    <citation type="submission" date="2020-06" db="EMBL/GenBank/DDBJ databases">
        <authorList>
            <consortium name="Plant Systems Biology data submission"/>
        </authorList>
    </citation>
    <scope>NUCLEOTIDE SEQUENCE</scope>
    <source>
        <strain evidence="2">D6</strain>
    </source>
</reference>
<keyword evidence="3" id="KW-1185">Reference proteome</keyword>
<dbReference type="EMBL" id="CAICTM010000864">
    <property type="protein sequence ID" value="CAB9517558.1"/>
    <property type="molecule type" value="Genomic_DNA"/>
</dbReference>
<proteinExistence type="predicted"/>
<feature type="region of interest" description="Disordered" evidence="1">
    <location>
        <begin position="1"/>
        <end position="79"/>
    </location>
</feature>
<evidence type="ECO:0000313" key="2">
    <source>
        <dbReference type="EMBL" id="CAB9517558.1"/>
    </source>
</evidence>
<feature type="region of interest" description="Disordered" evidence="1">
    <location>
        <begin position="374"/>
        <end position="441"/>
    </location>
</feature>
<feature type="compositionally biased region" description="Polar residues" evidence="1">
    <location>
        <begin position="27"/>
        <end position="44"/>
    </location>
</feature>